<evidence type="ECO:0000313" key="2">
    <source>
        <dbReference type="EMBL" id="KAG2948689.1"/>
    </source>
</evidence>
<name>A0A8T1EA57_9STRA</name>
<evidence type="ECO:0000256" key="1">
    <source>
        <dbReference type="SAM" id="MobiDB-lite"/>
    </source>
</evidence>
<feature type="region of interest" description="Disordered" evidence="1">
    <location>
        <begin position="171"/>
        <end position="191"/>
    </location>
</feature>
<feature type="region of interest" description="Disordered" evidence="1">
    <location>
        <begin position="240"/>
        <end position="289"/>
    </location>
</feature>
<dbReference type="EMBL" id="RCMK01000105">
    <property type="protein sequence ID" value="KAG2948689.1"/>
    <property type="molecule type" value="Genomic_DNA"/>
</dbReference>
<comment type="caution">
    <text evidence="2">The sequence shown here is derived from an EMBL/GenBank/DDBJ whole genome shotgun (WGS) entry which is preliminary data.</text>
</comment>
<evidence type="ECO:0000313" key="3">
    <source>
        <dbReference type="Proteomes" id="UP000736787"/>
    </source>
</evidence>
<feature type="region of interest" description="Disordered" evidence="1">
    <location>
        <begin position="404"/>
        <end position="423"/>
    </location>
</feature>
<feature type="compositionally biased region" description="Basic and acidic residues" evidence="1">
    <location>
        <begin position="260"/>
        <end position="285"/>
    </location>
</feature>
<gene>
    <name evidence="2" type="ORF">PC117_g5836</name>
</gene>
<accession>A0A8T1EA57</accession>
<feature type="compositionally biased region" description="Polar residues" evidence="1">
    <location>
        <begin position="180"/>
        <end position="191"/>
    </location>
</feature>
<dbReference type="VEuPathDB" id="FungiDB:PC110_g8724"/>
<proteinExistence type="predicted"/>
<protein>
    <submittedName>
        <fullName evidence="2">Uncharacterized protein</fullName>
    </submittedName>
</protein>
<feature type="compositionally biased region" description="Basic and acidic residues" evidence="1">
    <location>
        <begin position="241"/>
        <end position="252"/>
    </location>
</feature>
<dbReference type="AlphaFoldDB" id="A0A8T1EA57"/>
<sequence length="490" mass="54282">MLDVTAVGSNLTPEQQEATMADLAFFLDEFGSTRAVRVKLHEQQRDIQRLGSQVQRLVNGRGGEEDKNGTDDEEIAVERNQNDLNDVDEIMADVDFFLRVYGSTRAARHELYTQSQKLANLQTTIRYFQRQQGLQNERIDYDSKAGDLGENEDGKLGSTSAATLVQKVAENEQQNGGGETNQCPRGASSWTVRRRASHVTCKILGCMKWVKRHGDPNEYCARHRAAFASRDDRPNALMQSEKTKDNNEDDGGKAGVGGADGEKIQGKKPDDISTETQNEKSEKRGCRARQFSANEDLGVSGMIAAYYNQLKSAVTGDSRPSGVSDDSDSRELTKPQPESTKISPMTIKQTETVDYGKAGIEVNHSSKGSGLYGPRAGKIQHGSEDDANGFLTHDHIKKELRKQTFENGHHTTRDSGQTTSTTSAFRCRPRHVTCKAFKCMKWVMRDGDLSEYCAIHRGAPGLDDGNSRASIPNLATFIHQENNERQDVKD</sequence>
<reference evidence="2" key="1">
    <citation type="submission" date="2018-10" db="EMBL/GenBank/DDBJ databases">
        <title>Effector identification in a new, highly contiguous assembly of the strawberry crown rot pathogen Phytophthora cactorum.</title>
        <authorList>
            <person name="Armitage A.D."/>
            <person name="Nellist C.F."/>
            <person name="Bates H."/>
            <person name="Vickerstaff R.J."/>
            <person name="Harrison R.J."/>
        </authorList>
    </citation>
    <scope>NUCLEOTIDE SEQUENCE</scope>
    <source>
        <strain evidence="2">4040</strain>
    </source>
</reference>
<organism evidence="2 3">
    <name type="scientific">Phytophthora cactorum</name>
    <dbReference type="NCBI Taxonomy" id="29920"/>
    <lineage>
        <taxon>Eukaryota</taxon>
        <taxon>Sar</taxon>
        <taxon>Stramenopiles</taxon>
        <taxon>Oomycota</taxon>
        <taxon>Peronosporomycetes</taxon>
        <taxon>Peronosporales</taxon>
        <taxon>Peronosporaceae</taxon>
        <taxon>Phytophthora</taxon>
    </lineage>
</organism>
<feature type="compositionally biased region" description="Basic and acidic residues" evidence="1">
    <location>
        <begin position="404"/>
        <end position="413"/>
    </location>
</feature>
<feature type="compositionally biased region" description="Polar residues" evidence="1">
    <location>
        <begin position="336"/>
        <end position="346"/>
    </location>
</feature>
<feature type="compositionally biased region" description="Low complexity" evidence="1">
    <location>
        <begin position="414"/>
        <end position="423"/>
    </location>
</feature>
<dbReference type="Proteomes" id="UP000736787">
    <property type="component" value="Unassembled WGS sequence"/>
</dbReference>
<feature type="region of interest" description="Disordered" evidence="1">
    <location>
        <begin position="314"/>
        <end position="346"/>
    </location>
</feature>